<feature type="region of interest" description="Disordered" evidence="1">
    <location>
        <begin position="1"/>
        <end position="28"/>
    </location>
</feature>
<organism evidence="2 3">
    <name type="scientific">Plakobranchus ocellatus</name>
    <dbReference type="NCBI Taxonomy" id="259542"/>
    <lineage>
        <taxon>Eukaryota</taxon>
        <taxon>Metazoa</taxon>
        <taxon>Spiralia</taxon>
        <taxon>Lophotrochozoa</taxon>
        <taxon>Mollusca</taxon>
        <taxon>Gastropoda</taxon>
        <taxon>Heterobranchia</taxon>
        <taxon>Euthyneura</taxon>
        <taxon>Panpulmonata</taxon>
        <taxon>Sacoglossa</taxon>
        <taxon>Placobranchoidea</taxon>
        <taxon>Plakobranchidae</taxon>
        <taxon>Plakobranchus</taxon>
    </lineage>
</organism>
<evidence type="ECO:0000313" key="2">
    <source>
        <dbReference type="EMBL" id="GFO30401.1"/>
    </source>
</evidence>
<sequence length="97" mass="10766">MRRATISEETLASPSSGMISKKEPHEHERSALAGFHAVAAVINLRKSVTSVTKHPYLALATAQDDEEVDSTTVDLIDIEYISIQTNRSNNHKQQHQL</sequence>
<feature type="compositionally biased region" description="Polar residues" evidence="1">
    <location>
        <begin position="7"/>
        <end position="18"/>
    </location>
</feature>
<evidence type="ECO:0000313" key="3">
    <source>
        <dbReference type="Proteomes" id="UP000735302"/>
    </source>
</evidence>
<dbReference type="Proteomes" id="UP000735302">
    <property type="component" value="Unassembled WGS sequence"/>
</dbReference>
<comment type="caution">
    <text evidence="2">The sequence shown here is derived from an EMBL/GenBank/DDBJ whole genome shotgun (WGS) entry which is preliminary data.</text>
</comment>
<protein>
    <submittedName>
        <fullName evidence="2">Uncharacterized protein</fullName>
    </submittedName>
</protein>
<accession>A0AAV4C516</accession>
<dbReference type="EMBL" id="BLXT01006233">
    <property type="protein sequence ID" value="GFO30401.1"/>
    <property type="molecule type" value="Genomic_DNA"/>
</dbReference>
<gene>
    <name evidence="2" type="ORF">PoB_005690600</name>
</gene>
<evidence type="ECO:0000256" key="1">
    <source>
        <dbReference type="SAM" id="MobiDB-lite"/>
    </source>
</evidence>
<proteinExistence type="predicted"/>
<dbReference type="AlphaFoldDB" id="A0AAV4C516"/>
<name>A0AAV4C516_9GAST</name>
<reference evidence="2 3" key="1">
    <citation type="journal article" date="2021" name="Elife">
        <title>Chloroplast acquisition without the gene transfer in kleptoplastic sea slugs, Plakobranchus ocellatus.</title>
        <authorList>
            <person name="Maeda T."/>
            <person name="Takahashi S."/>
            <person name="Yoshida T."/>
            <person name="Shimamura S."/>
            <person name="Takaki Y."/>
            <person name="Nagai Y."/>
            <person name="Toyoda A."/>
            <person name="Suzuki Y."/>
            <person name="Arimoto A."/>
            <person name="Ishii H."/>
            <person name="Satoh N."/>
            <person name="Nishiyama T."/>
            <person name="Hasebe M."/>
            <person name="Maruyama T."/>
            <person name="Minagawa J."/>
            <person name="Obokata J."/>
            <person name="Shigenobu S."/>
        </authorList>
    </citation>
    <scope>NUCLEOTIDE SEQUENCE [LARGE SCALE GENOMIC DNA]</scope>
</reference>
<keyword evidence="3" id="KW-1185">Reference proteome</keyword>